<feature type="compositionally biased region" description="Polar residues" evidence="1">
    <location>
        <begin position="51"/>
        <end position="60"/>
    </location>
</feature>
<reference evidence="2" key="1">
    <citation type="journal article" date="2023" name="GigaByte">
        <title>Genome assembly of the bearded iris, Iris pallida Lam.</title>
        <authorList>
            <person name="Bruccoleri R.E."/>
            <person name="Oakeley E.J."/>
            <person name="Faust A.M.E."/>
            <person name="Altorfer M."/>
            <person name="Dessus-Babus S."/>
            <person name="Burckhardt D."/>
            <person name="Oertli M."/>
            <person name="Naumann U."/>
            <person name="Petersen F."/>
            <person name="Wong J."/>
        </authorList>
    </citation>
    <scope>NUCLEOTIDE SEQUENCE</scope>
    <source>
        <strain evidence="2">GSM-AAB239-AS_SAM_17_03QT</strain>
    </source>
</reference>
<dbReference type="GO" id="GO:0062064">
    <property type="term" value="F:box C/D methylation guide snoRNP complex binding"/>
    <property type="evidence" value="ECO:0007669"/>
    <property type="project" value="TreeGrafter"/>
</dbReference>
<dbReference type="PANTHER" id="PTHR28674:SF1">
    <property type="entry name" value="NOP PROTEIN CHAPERONE 1"/>
    <property type="match status" value="1"/>
</dbReference>
<feature type="region of interest" description="Disordered" evidence="1">
    <location>
        <begin position="127"/>
        <end position="190"/>
    </location>
</feature>
<evidence type="ECO:0000313" key="3">
    <source>
        <dbReference type="Proteomes" id="UP001140949"/>
    </source>
</evidence>
<dbReference type="InterPro" id="IPR027921">
    <property type="entry name" value="NOPCHAP1"/>
</dbReference>
<feature type="compositionally biased region" description="Basic and acidic residues" evidence="1">
    <location>
        <begin position="40"/>
        <end position="50"/>
    </location>
</feature>
<proteinExistence type="predicted"/>
<sequence>MAETSKELLDQPPKPSVLEGLLLGNKDPTAVPRTRLNKKLTVEKNGDEKPSPTTTQVQKSQVLGKVKDFLGLMAEANEKLVANAQGSSRANYDIEVLNGNEEEYIEMDLLLGVTDLHTAEAVAAAEASMGGTVQPSMSSGSSSSSDIEDETDEDSSDDHGDCNIGTSDSHDNKTNQTVHANKPPKIVVLN</sequence>
<feature type="compositionally biased region" description="Low complexity" evidence="1">
    <location>
        <begin position="136"/>
        <end position="145"/>
    </location>
</feature>
<protein>
    <submittedName>
        <fullName evidence="2">Transcriptional regulator IFH1</fullName>
    </submittedName>
</protein>
<dbReference type="EMBL" id="JANAVB010025000">
    <property type="protein sequence ID" value="KAJ6821205.1"/>
    <property type="molecule type" value="Genomic_DNA"/>
</dbReference>
<dbReference type="AlphaFoldDB" id="A0AAX6FYN7"/>
<dbReference type="PANTHER" id="PTHR28674">
    <property type="entry name" value="SIMILAR TO DNA SEGMENT, CHR 10, WAYNE STATE UNIVERSITY 102,-EXPRESSED"/>
    <property type="match status" value="1"/>
</dbReference>
<feature type="compositionally biased region" description="Acidic residues" evidence="1">
    <location>
        <begin position="146"/>
        <end position="156"/>
    </location>
</feature>
<evidence type="ECO:0000313" key="2">
    <source>
        <dbReference type="EMBL" id="KAJ6821205.1"/>
    </source>
</evidence>
<gene>
    <name evidence="2" type="ORF">M6B38_393305</name>
</gene>
<dbReference type="Pfam" id="PF15370">
    <property type="entry name" value="NOPCHAP1"/>
    <property type="match status" value="1"/>
</dbReference>
<dbReference type="GO" id="GO:0000492">
    <property type="term" value="P:box C/D snoRNP assembly"/>
    <property type="evidence" value="ECO:0007669"/>
    <property type="project" value="InterPro"/>
</dbReference>
<name>A0AAX6FYN7_IRIPA</name>
<accession>A0AAX6FYN7</accession>
<evidence type="ECO:0000256" key="1">
    <source>
        <dbReference type="SAM" id="MobiDB-lite"/>
    </source>
</evidence>
<comment type="caution">
    <text evidence="2">The sequence shown here is derived from an EMBL/GenBank/DDBJ whole genome shotgun (WGS) entry which is preliminary data.</text>
</comment>
<reference evidence="2" key="2">
    <citation type="submission" date="2023-04" db="EMBL/GenBank/DDBJ databases">
        <authorList>
            <person name="Bruccoleri R.E."/>
            <person name="Oakeley E.J."/>
            <person name="Faust A.-M."/>
            <person name="Dessus-Babus S."/>
            <person name="Altorfer M."/>
            <person name="Burckhardt D."/>
            <person name="Oertli M."/>
            <person name="Naumann U."/>
            <person name="Petersen F."/>
            <person name="Wong J."/>
        </authorList>
    </citation>
    <scope>NUCLEOTIDE SEQUENCE</scope>
    <source>
        <strain evidence="2">GSM-AAB239-AS_SAM_17_03QT</strain>
        <tissue evidence="2">Leaf</tissue>
    </source>
</reference>
<organism evidence="2 3">
    <name type="scientific">Iris pallida</name>
    <name type="common">Sweet iris</name>
    <dbReference type="NCBI Taxonomy" id="29817"/>
    <lineage>
        <taxon>Eukaryota</taxon>
        <taxon>Viridiplantae</taxon>
        <taxon>Streptophyta</taxon>
        <taxon>Embryophyta</taxon>
        <taxon>Tracheophyta</taxon>
        <taxon>Spermatophyta</taxon>
        <taxon>Magnoliopsida</taxon>
        <taxon>Liliopsida</taxon>
        <taxon>Asparagales</taxon>
        <taxon>Iridaceae</taxon>
        <taxon>Iridoideae</taxon>
        <taxon>Irideae</taxon>
        <taxon>Iris</taxon>
    </lineage>
</organism>
<keyword evidence="3" id="KW-1185">Reference proteome</keyword>
<dbReference type="Proteomes" id="UP001140949">
    <property type="component" value="Unassembled WGS sequence"/>
</dbReference>
<feature type="region of interest" description="Disordered" evidence="1">
    <location>
        <begin position="1"/>
        <end position="60"/>
    </location>
</feature>